<evidence type="ECO:0000313" key="1">
    <source>
        <dbReference type="EMBL" id="GAV05646.1"/>
    </source>
</evidence>
<proteinExistence type="predicted"/>
<evidence type="ECO:0000313" key="2">
    <source>
        <dbReference type="Proteomes" id="UP000186922"/>
    </source>
</evidence>
<reference evidence="1 2" key="1">
    <citation type="journal article" date="2016" name="Nat. Commun.">
        <title>Extremotolerant tardigrade genome and improved radiotolerance of human cultured cells by tardigrade-unique protein.</title>
        <authorList>
            <person name="Hashimoto T."/>
            <person name="Horikawa D.D."/>
            <person name="Saito Y."/>
            <person name="Kuwahara H."/>
            <person name="Kozuka-Hata H."/>
            <person name="Shin-I T."/>
            <person name="Minakuchi Y."/>
            <person name="Ohishi K."/>
            <person name="Motoyama A."/>
            <person name="Aizu T."/>
            <person name="Enomoto A."/>
            <person name="Kondo K."/>
            <person name="Tanaka S."/>
            <person name="Hara Y."/>
            <person name="Koshikawa S."/>
            <person name="Sagara H."/>
            <person name="Miura T."/>
            <person name="Yokobori S."/>
            <person name="Miyagawa K."/>
            <person name="Suzuki Y."/>
            <person name="Kubo T."/>
            <person name="Oyama M."/>
            <person name="Kohara Y."/>
            <person name="Fujiyama A."/>
            <person name="Arakawa K."/>
            <person name="Katayama T."/>
            <person name="Toyoda A."/>
            <person name="Kunieda T."/>
        </authorList>
    </citation>
    <scope>NUCLEOTIDE SEQUENCE [LARGE SCALE GENOMIC DNA]</scope>
    <source>
        <strain evidence="1 2">YOKOZUNA-1</strain>
    </source>
</reference>
<name>A0A1D1VXH5_RAMVA</name>
<protein>
    <submittedName>
        <fullName evidence="1">Uncharacterized protein</fullName>
    </submittedName>
</protein>
<dbReference type="AlphaFoldDB" id="A0A1D1VXH5"/>
<organism evidence="1 2">
    <name type="scientific">Ramazzottius varieornatus</name>
    <name type="common">Water bear</name>
    <name type="synonym">Tardigrade</name>
    <dbReference type="NCBI Taxonomy" id="947166"/>
    <lineage>
        <taxon>Eukaryota</taxon>
        <taxon>Metazoa</taxon>
        <taxon>Ecdysozoa</taxon>
        <taxon>Tardigrada</taxon>
        <taxon>Eutardigrada</taxon>
        <taxon>Parachela</taxon>
        <taxon>Hypsibioidea</taxon>
        <taxon>Ramazzottiidae</taxon>
        <taxon>Ramazzottius</taxon>
    </lineage>
</organism>
<dbReference type="Proteomes" id="UP000186922">
    <property type="component" value="Unassembled WGS sequence"/>
</dbReference>
<accession>A0A1D1VXH5</accession>
<gene>
    <name evidence="1" type="primary">RvY_15746-1</name>
    <name evidence="1" type="synonym">RvY_15746.1</name>
    <name evidence="1" type="ORF">RvY_15746</name>
</gene>
<comment type="caution">
    <text evidence="1">The sequence shown here is derived from an EMBL/GenBank/DDBJ whole genome shotgun (WGS) entry which is preliminary data.</text>
</comment>
<keyword evidence="2" id="KW-1185">Reference proteome</keyword>
<dbReference type="EMBL" id="BDGG01000012">
    <property type="protein sequence ID" value="GAV05646.1"/>
    <property type="molecule type" value="Genomic_DNA"/>
</dbReference>
<sequence length="95" mass="10833">MADDGWNGLGLLWEAALSRESADADLFDVVISETTSSTLAVTQELKEKQLEIEKEFRRTKVKERAEDRQISFQTITTVLLRLCDRQSSSQSERLL</sequence>